<dbReference type="Proteomes" id="UP000241118">
    <property type="component" value="Unassembled WGS sequence"/>
</dbReference>
<feature type="compositionally biased region" description="Low complexity" evidence="1">
    <location>
        <begin position="242"/>
        <end position="252"/>
    </location>
</feature>
<accession>A0A2P8IF94</accession>
<reference evidence="2 3" key="1">
    <citation type="submission" date="2018-03" db="EMBL/GenBank/DDBJ databases">
        <title>Genomic Encyclopedia of Type Strains, Phase III (KMG-III): the genomes of soil and plant-associated and newly described type strains.</title>
        <authorList>
            <person name="Whitman W."/>
        </authorList>
    </citation>
    <scope>NUCLEOTIDE SEQUENCE [LARGE SCALE GENOMIC DNA]</scope>
    <source>
        <strain evidence="2 3">CGMCC 4.7097</strain>
    </source>
</reference>
<proteinExistence type="predicted"/>
<evidence type="ECO:0000313" key="3">
    <source>
        <dbReference type="Proteomes" id="UP000241118"/>
    </source>
</evidence>
<name>A0A2P8IF94_SACCR</name>
<dbReference type="EMBL" id="PYAX01000002">
    <property type="protein sequence ID" value="PSL57123.1"/>
    <property type="molecule type" value="Genomic_DNA"/>
</dbReference>
<evidence type="ECO:0000256" key="1">
    <source>
        <dbReference type="SAM" id="MobiDB-lite"/>
    </source>
</evidence>
<organism evidence="2 3">
    <name type="scientific">Saccharothrix carnea</name>
    <dbReference type="NCBI Taxonomy" id="1280637"/>
    <lineage>
        <taxon>Bacteria</taxon>
        <taxon>Bacillati</taxon>
        <taxon>Actinomycetota</taxon>
        <taxon>Actinomycetes</taxon>
        <taxon>Pseudonocardiales</taxon>
        <taxon>Pseudonocardiaceae</taxon>
        <taxon>Saccharothrix</taxon>
    </lineage>
</organism>
<protein>
    <submittedName>
        <fullName evidence="2">Uncharacterized protein</fullName>
    </submittedName>
</protein>
<sequence length="278" mass="31662">MASGPHRTPPRSRVPPQAAGPTPNRPLHPAPGAAPGTGEPHLGLPPHPRRTPRARHQGRRIHGVADPQRRRNRSDTPTRRHRLVRLSPLAGRRSTGLRLLRDPHVERHPPVRTRGHRTHQPPNPRPRRHRTPDRILGHPSRQEPRHGPRRRRQFRAVPDPRPRRKVPSSVRHHPRRRGHPGRPHRCPDTANERDHGALDPDLPTRTARPHTHLEPTTPAPHPARVRAVLQHPPTPSRHRQRAATTSTATSHRPSSRHPPRHPPMATTGRHPQRVPPRR</sequence>
<feature type="compositionally biased region" description="Basic residues" evidence="1">
    <location>
        <begin position="162"/>
        <end position="184"/>
    </location>
</feature>
<feature type="region of interest" description="Disordered" evidence="1">
    <location>
        <begin position="1"/>
        <end position="278"/>
    </location>
</feature>
<dbReference type="AlphaFoldDB" id="A0A2P8IF94"/>
<feature type="compositionally biased region" description="Basic and acidic residues" evidence="1">
    <location>
        <begin position="185"/>
        <end position="198"/>
    </location>
</feature>
<keyword evidence="3" id="KW-1185">Reference proteome</keyword>
<comment type="caution">
    <text evidence="2">The sequence shown here is derived from an EMBL/GenBank/DDBJ whole genome shotgun (WGS) entry which is preliminary data.</text>
</comment>
<feature type="compositionally biased region" description="Basic residues" evidence="1">
    <location>
        <begin position="47"/>
        <end position="62"/>
    </location>
</feature>
<feature type="compositionally biased region" description="Basic and acidic residues" evidence="1">
    <location>
        <begin position="99"/>
        <end position="109"/>
    </location>
</feature>
<gene>
    <name evidence="2" type="ORF">B0I31_102100</name>
</gene>
<feature type="compositionally biased region" description="Basic and acidic residues" evidence="1">
    <location>
        <begin position="67"/>
        <end position="78"/>
    </location>
</feature>
<feature type="compositionally biased region" description="Basic and acidic residues" evidence="1">
    <location>
        <begin position="132"/>
        <end position="146"/>
    </location>
</feature>
<feature type="compositionally biased region" description="Basic residues" evidence="1">
    <location>
        <begin position="110"/>
        <end position="131"/>
    </location>
</feature>
<evidence type="ECO:0000313" key="2">
    <source>
        <dbReference type="EMBL" id="PSL57123.1"/>
    </source>
</evidence>